<name>A0A0J1IJA7_NIACI</name>
<dbReference type="AlphaFoldDB" id="A0A0J1IJA7"/>
<dbReference type="SUPFAM" id="SSF52821">
    <property type="entry name" value="Rhodanese/Cell cycle control phosphatase"/>
    <property type="match status" value="1"/>
</dbReference>
<evidence type="ECO:0000313" key="4">
    <source>
        <dbReference type="Proteomes" id="UP000036045"/>
    </source>
</evidence>
<dbReference type="InterPro" id="IPR036873">
    <property type="entry name" value="Rhodanese-like_dom_sf"/>
</dbReference>
<dbReference type="EMBL" id="LDPH01000011">
    <property type="protein sequence ID" value="KLV26031.1"/>
    <property type="molecule type" value="Genomic_DNA"/>
</dbReference>
<evidence type="ECO:0000259" key="2">
    <source>
        <dbReference type="PROSITE" id="PS50206"/>
    </source>
</evidence>
<accession>A0A0J1IJA7</accession>
<dbReference type="NCBIfam" id="TIGR03167">
    <property type="entry name" value="tRNA_sel_U_synt"/>
    <property type="match status" value="1"/>
</dbReference>
<dbReference type="PROSITE" id="PS50206">
    <property type="entry name" value="RHODANESE_3"/>
    <property type="match status" value="1"/>
</dbReference>
<dbReference type="OrthoDB" id="9808735at2"/>
<dbReference type="Proteomes" id="UP000036045">
    <property type="component" value="Unassembled WGS sequence"/>
</dbReference>
<dbReference type="PATRIC" id="fig|1397.4.peg.760"/>
<dbReference type="InterPro" id="IPR001763">
    <property type="entry name" value="Rhodanese-like_dom"/>
</dbReference>
<dbReference type="SMART" id="SM00450">
    <property type="entry name" value="RHOD"/>
    <property type="match status" value="1"/>
</dbReference>
<dbReference type="Pfam" id="PF26341">
    <property type="entry name" value="AAA_SelU"/>
    <property type="match status" value="1"/>
</dbReference>
<dbReference type="RefSeq" id="WP_047942641.1">
    <property type="nucleotide sequence ID" value="NZ_LDPH01000011.1"/>
</dbReference>
<dbReference type="InterPro" id="IPR017582">
    <property type="entry name" value="SelU"/>
</dbReference>
<dbReference type="PANTHER" id="PTHR30401:SF0">
    <property type="entry name" value="TRNA 2-SELENOURIDINE SYNTHASE"/>
    <property type="match status" value="1"/>
</dbReference>
<dbReference type="GO" id="GO:0043828">
    <property type="term" value="F:tRNA 2-selenouridine synthase activity"/>
    <property type="evidence" value="ECO:0007669"/>
    <property type="project" value="InterPro"/>
</dbReference>
<dbReference type="Pfam" id="PF00581">
    <property type="entry name" value="Rhodanese"/>
    <property type="match status" value="1"/>
</dbReference>
<dbReference type="NCBIfam" id="NF008752">
    <property type="entry name" value="PRK11784.1-4"/>
    <property type="match status" value="1"/>
</dbReference>
<keyword evidence="4" id="KW-1185">Reference proteome</keyword>
<gene>
    <name evidence="3" type="ORF">ABW02_13205</name>
</gene>
<dbReference type="NCBIfam" id="NF008750">
    <property type="entry name" value="PRK11784.1-2"/>
    <property type="match status" value="1"/>
</dbReference>
<dbReference type="InterPro" id="IPR058840">
    <property type="entry name" value="AAA_SelU"/>
</dbReference>
<dbReference type="Gene3D" id="3.40.250.10">
    <property type="entry name" value="Rhodanese-like domain"/>
    <property type="match status" value="1"/>
</dbReference>
<dbReference type="SUPFAM" id="SSF52540">
    <property type="entry name" value="P-loop containing nucleoside triphosphate hydrolases"/>
    <property type="match status" value="1"/>
</dbReference>
<comment type="caution">
    <text evidence="3">The sequence shown here is derived from an EMBL/GenBank/DDBJ whole genome shotgun (WGS) entry which is preliminary data.</text>
</comment>
<evidence type="ECO:0000313" key="3">
    <source>
        <dbReference type="EMBL" id="KLV26031.1"/>
    </source>
</evidence>
<dbReference type="PANTHER" id="PTHR30401">
    <property type="entry name" value="TRNA 2-SELENOURIDINE SYNTHASE"/>
    <property type="match status" value="1"/>
</dbReference>
<keyword evidence="1" id="KW-0711">Selenium</keyword>
<dbReference type="GO" id="GO:0002098">
    <property type="term" value="P:tRNA wobble uridine modification"/>
    <property type="evidence" value="ECO:0007669"/>
    <property type="project" value="InterPro"/>
</dbReference>
<protein>
    <submittedName>
        <fullName evidence="3">tRNA 2-selenouridine synthase</fullName>
    </submittedName>
</protein>
<reference evidence="3 4" key="1">
    <citation type="submission" date="2015-05" db="EMBL/GenBank/DDBJ databases">
        <title>Whole genome sequence and identification of bacterial endophytes from Costus igneus.</title>
        <authorList>
            <person name="Lee Y.P."/>
            <person name="Gan H.M."/>
            <person name="Eng W."/>
            <person name="Wheatley M.S."/>
            <person name="Caraballo A."/>
            <person name="Polter S."/>
            <person name="Savka M.A."/>
            <person name="Hudson A.O."/>
        </authorList>
    </citation>
    <scope>NUCLEOTIDE SEQUENCE [LARGE SCALE GENOMIC DNA]</scope>
    <source>
        <strain evidence="3 4">RIT379</strain>
    </source>
</reference>
<sequence>MFQDITIERLLELREKKEFSLVDVRSPSEFNEHTIPGSVNIPLFTDEERAEVGTLYKQVSVEAAKARGLEIVSAKLPAFIQSFQELSRDVVVFCWRGGMRSKTAATVIDLMGVHSYRLQGGFRTYRQWVIHQLDTMEMAQEAIVLNGYTGSNKTVILQHLKQEGLPVLDLEGMANHRGSIFGQIGLKPHNQKTFDSLLVGEIEKLPASPYFLMEGESKRIGKVLLPNFLLKKKEAGLQLFIHMPIEERVQHILTDYSPANHHDECVEAFQLIKRRIHTPAAAKIEESLQTRNYAEAVELLLTYYYDPLYERTALQYKDEQTIDLYVQNTEDAIIKVREFWQKKSRTSAKSEVN</sequence>
<feature type="domain" description="Rhodanese" evidence="2">
    <location>
        <begin position="15"/>
        <end position="131"/>
    </location>
</feature>
<organism evidence="3 4">
    <name type="scientific">Niallia circulans</name>
    <name type="common">Bacillus circulans</name>
    <dbReference type="NCBI Taxonomy" id="1397"/>
    <lineage>
        <taxon>Bacteria</taxon>
        <taxon>Bacillati</taxon>
        <taxon>Bacillota</taxon>
        <taxon>Bacilli</taxon>
        <taxon>Bacillales</taxon>
        <taxon>Bacillaceae</taxon>
        <taxon>Niallia</taxon>
    </lineage>
</organism>
<evidence type="ECO:0000256" key="1">
    <source>
        <dbReference type="ARBA" id="ARBA00023266"/>
    </source>
</evidence>
<dbReference type="InterPro" id="IPR027417">
    <property type="entry name" value="P-loop_NTPase"/>
</dbReference>
<proteinExistence type="predicted"/>